<protein>
    <submittedName>
        <fullName evidence="1">Uncharacterized protein</fullName>
    </submittedName>
</protein>
<accession>A0ABN2RSE4</accession>
<evidence type="ECO:0000313" key="2">
    <source>
        <dbReference type="Proteomes" id="UP001499854"/>
    </source>
</evidence>
<organism evidence="1 2">
    <name type="scientific">Catenulispora subtropica</name>
    <dbReference type="NCBI Taxonomy" id="450798"/>
    <lineage>
        <taxon>Bacteria</taxon>
        <taxon>Bacillati</taxon>
        <taxon>Actinomycetota</taxon>
        <taxon>Actinomycetes</taxon>
        <taxon>Catenulisporales</taxon>
        <taxon>Catenulisporaceae</taxon>
        <taxon>Catenulispora</taxon>
    </lineage>
</organism>
<name>A0ABN2RSE4_9ACTN</name>
<dbReference type="Proteomes" id="UP001499854">
    <property type="component" value="Unassembled WGS sequence"/>
</dbReference>
<proteinExistence type="predicted"/>
<gene>
    <name evidence="1" type="ORF">GCM10009838_37430</name>
</gene>
<dbReference type="EMBL" id="BAAAQM010000020">
    <property type="protein sequence ID" value="GAA1974005.1"/>
    <property type="molecule type" value="Genomic_DNA"/>
</dbReference>
<keyword evidence="2" id="KW-1185">Reference proteome</keyword>
<comment type="caution">
    <text evidence="1">The sequence shown here is derived from an EMBL/GenBank/DDBJ whole genome shotgun (WGS) entry which is preliminary data.</text>
</comment>
<sequence>MNVRTESEFAMTALWQTDPPPGNDAFSRGRAEFLGEGFGVGVAGWPVKTELTAVGARVNRPDAAEL</sequence>
<evidence type="ECO:0000313" key="1">
    <source>
        <dbReference type="EMBL" id="GAA1974005.1"/>
    </source>
</evidence>
<reference evidence="1 2" key="1">
    <citation type="journal article" date="2019" name="Int. J. Syst. Evol. Microbiol.">
        <title>The Global Catalogue of Microorganisms (GCM) 10K type strain sequencing project: providing services to taxonomists for standard genome sequencing and annotation.</title>
        <authorList>
            <consortium name="The Broad Institute Genomics Platform"/>
            <consortium name="The Broad Institute Genome Sequencing Center for Infectious Disease"/>
            <person name="Wu L."/>
            <person name="Ma J."/>
        </authorList>
    </citation>
    <scope>NUCLEOTIDE SEQUENCE [LARGE SCALE GENOMIC DNA]</scope>
    <source>
        <strain evidence="1 2">JCM 16013</strain>
    </source>
</reference>